<feature type="domain" description="C2H2-type" evidence="9">
    <location>
        <begin position="254"/>
        <end position="281"/>
    </location>
</feature>
<dbReference type="InterPro" id="IPR036236">
    <property type="entry name" value="Znf_C2H2_sf"/>
</dbReference>
<dbReference type="EnsemblMetazoa" id="BGLB025878-RA">
    <property type="protein sequence ID" value="BGLB025878-PA"/>
    <property type="gene ID" value="BGLB025878"/>
</dbReference>
<keyword evidence="6" id="KW-0238">DNA-binding</keyword>
<feature type="domain" description="C2H2-type" evidence="9">
    <location>
        <begin position="310"/>
        <end position="337"/>
    </location>
</feature>
<dbReference type="STRING" id="6526.A0A2C9L168"/>
<organism evidence="10 11">
    <name type="scientific">Biomphalaria glabrata</name>
    <name type="common">Bloodfluke planorb</name>
    <name type="synonym">Freshwater snail</name>
    <dbReference type="NCBI Taxonomy" id="6526"/>
    <lineage>
        <taxon>Eukaryota</taxon>
        <taxon>Metazoa</taxon>
        <taxon>Spiralia</taxon>
        <taxon>Lophotrochozoa</taxon>
        <taxon>Mollusca</taxon>
        <taxon>Gastropoda</taxon>
        <taxon>Heterobranchia</taxon>
        <taxon>Euthyneura</taxon>
        <taxon>Panpulmonata</taxon>
        <taxon>Hygrophila</taxon>
        <taxon>Lymnaeoidea</taxon>
        <taxon>Planorbidae</taxon>
        <taxon>Biomphalaria</taxon>
    </lineage>
</organism>
<evidence type="ECO:0000313" key="11">
    <source>
        <dbReference type="Proteomes" id="UP000076420"/>
    </source>
</evidence>
<dbReference type="FunFam" id="3.30.160.60:FF:000624">
    <property type="entry name" value="zinc finger protein 697"/>
    <property type="match status" value="1"/>
</dbReference>
<dbReference type="PANTHER" id="PTHR24404:SF106">
    <property type="entry name" value="C2H2-TYPE DOMAIN-CONTAINING PROTEIN"/>
    <property type="match status" value="1"/>
</dbReference>
<dbReference type="GO" id="GO:0008270">
    <property type="term" value="F:zinc ion binding"/>
    <property type="evidence" value="ECO:0007669"/>
    <property type="project" value="UniProtKB-KW"/>
</dbReference>
<protein>
    <recommendedName>
        <fullName evidence="9">C2H2-type domain-containing protein</fullName>
    </recommendedName>
</protein>
<dbReference type="GO" id="GO:0005634">
    <property type="term" value="C:nucleus"/>
    <property type="evidence" value="ECO:0007669"/>
    <property type="project" value="UniProtKB-SubCell"/>
</dbReference>
<dbReference type="PROSITE" id="PS50157">
    <property type="entry name" value="ZINC_FINGER_C2H2_2"/>
    <property type="match status" value="6"/>
</dbReference>
<evidence type="ECO:0000256" key="2">
    <source>
        <dbReference type="ARBA" id="ARBA00022723"/>
    </source>
</evidence>
<dbReference type="PROSITE" id="PS00028">
    <property type="entry name" value="ZINC_FINGER_C2H2_1"/>
    <property type="match status" value="3"/>
</dbReference>
<dbReference type="GO" id="GO:0000978">
    <property type="term" value="F:RNA polymerase II cis-regulatory region sequence-specific DNA binding"/>
    <property type="evidence" value="ECO:0007669"/>
    <property type="project" value="TreeGrafter"/>
</dbReference>
<keyword evidence="2" id="KW-0479">Metal-binding</keyword>
<keyword evidence="4 8" id="KW-0863">Zinc-finger</keyword>
<dbReference type="AlphaFoldDB" id="A0A2C9L168"/>
<evidence type="ECO:0000256" key="1">
    <source>
        <dbReference type="ARBA" id="ARBA00004123"/>
    </source>
</evidence>
<keyword evidence="7" id="KW-0539">Nucleus</keyword>
<dbReference type="PANTHER" id="PTHR24404">
    <property type="entry name" value="ZINC FINGER PROTEIN"/>
    <property type="match status" value="1"/>
</dbReference>
<evidence type="ECO:0000256" key="5">
    <source>
        <dbReference type="ARBA" id="ARBA00022833"/>
    </source>
</evidence>
<evidence type="ECO:0000256" key="8">
    <source>
        <dbReference type="PROSITE-ProRule" id="PRU00042"/>
    </source>
</evidence>
<feature type="domain" description="C2H2-type" evidence="9">
    <location>
        <begin position="282"/>
        <end position="309"/>
    </location>
</feature>
<evidence type="ECO:0000256" key="4">
    <source>
        <dbReference type="ARBA" id="ARBA00022771"/>
    </source>
</evidence>
<evidence type="ECO:0000256" key="6">
    <source>
        <dbReference type="ARBA" id="ARBA00023125"/>
    </source>
</evidence>
<comment type="subcellular location">
    <subcellularLocation>
        <location evidence="1">Nucleus</location>
    </subcellularLocation>
</comment>
<accession>A0A2C9L168</accession>
<dbReference type="GO" id="GO:0006357">
    <property type="term" value="P:regulation of transcription by RNA polymerase II"/>
    <property type="evidence" value="ECO:0007669"/>
    <property type="project" value="TreeGrafter"/>
</dbReference>
<feature type="domain" description="C2H2-type" evidence="9">
    <location>
        <begin position="226"/>
        <end position="253"/>
    </location>
</feature>
<dbReference type="InterPro" id="IPR013087">
    <property type="entry name" value="Znf_C2H2_type"/>
</dbReference>
<feature type="domain" description="C2H2-type" evidence="9">
    <location>
        <begin position="3"/>
        <end position="30"/>
    </location>
</feature>
<proteinExistence type="predicted"/>
<dbReference type="KEGG" id="bgt:106061383"/>
<evidence type="ECO:0000313" key="10">
    <source>
        <dbReference type="EnsemblMetazoa" id="BGLB025878-PA"/>
    </source>
</evidence>
<dbReference type="Proteomes" id="UP000076420">
    <property type="component" value="Unassembled WGS sequence"/>
</dbReference>
<dbReference type="VEuPathDB" id="VectorBase:BGLAX_031312"/>
<feature type="domain" description="C2H2-type" evidence="9">
    <location>
        <begin position="198"/>
        <end position="220"/>
    </location>
</feature>
<dbReference type="SUPFAM" id="SSF57667">
    <property type="entry name" value="beta-beta-alpha zinc fingers"/>
    <property type="match status" value="4"/>
</dbReference>
<dbReference type="Pfam" id="PF00096">
    <property type="entry name" value="zf-C2H2"/>
    <property type="match status" value="1"/>
</dbReference>
<reference evidence="10" key="1">
    <citation type="submission" date="2020-05" db="UniProtKB">
        <authorList>
            <consortium name="EnsemblMetazoa"/>
        </authorList>
    </citation>
    <scope>IDENTIFICATION</scope>
    <source>
        <strain evidence="10">BB02</strain>
    </source>
</reference>
<dbReference type="Gene3D" id="3.30.160.60">
    <property type="entry name" value="Classic Zinc Finger"/>
    <property type="match status" value="4"/>
</dbReference>
<evidence type="ECO:0000259" key="9">
    <source>
        <dbReference type="PROSITE" id="PS50157"/>
    </source>
</evidence>
<dbReference type="GO" id="GO:0003700">
    <property type="term" value="F:DNA-binding transcription factor activity"/>
    <property type="evidence" value="ECO:0007669"/>
    <property type="project" value="TreeGrafter"/>
</dbReference>
<dbReference type="VEuPathDB" id="VectorBase:BGLB025878"/>
<dbReference type="SMART" id="SM00355">
    <property type="entry name" value="ZnF_C2H2"/>
    <property type="match status" value="7"/>
</dbReference>
<dbReference type="InterPro" id="IPR050589">
    <property type="entry name" value="Ikaros_C2H2-ZF"/>
</dbReference>
<evidence type="ECO:0000256" key="3">
    <source>
        <dbReference type="ARBA" id="ARBA00022737"/>
    </source>
</evidence>
<sequence length="337" mass="39032">MPLICFICESEFSDSLALKKHCLIHTFDNPNSCSLCDYSCCDSKLLELHFSNKHKKNENFVANTLSRRQWEEKNLFRCLETNTVKCEINNKLDRRYCIAASIDYLPSEQSLHQLNCDFSLNGSNSGDIINGICERQKENNRCQTNSNKINTLSLVTDNGKLEDLNTYKLKDKVKNEEGCGANITEDVTTLSHLSNQLYSCEECAFKASSKKELNSHQKKHLQGIIYHCHHCDYISNQKGTLTRHLRVHSEFKQFKCHICEFSTRHKSTLKTHTKVHFDIRDHQCDLCGKKFLTKQNLDAHCLIHTGQRPHECSVCNKTFIQSQHLKTHFKKKHSDYI</sequence>
<name>A0A2C9L168_BIOGL</name>
<evidence type="ECO:0000256" key="7">
    <source>
        <dbReference type="ARBA" id="ARBA00023242"/>
    </source>
</evidence>
<keyword evidence="5" id="KW-0862">Zinc</keyword>
<gene>
    <name evidence="10" type="primary">106061383</name>
</gene>
<keyword evidence="3" id="KW-0677">Repeat</keyword>